<evidence type="ECO:0000256" key="1">
    <source>
        <dbReference type="SAM" id="MobiDB-lite"/>
    </source>
</evidence>
<feature type="compositionally biased region" description="Polar residues" evidence="1">
    <location>
        <begin position="185"/>
        <end position="214"/>
    </location>
</feature>
<evidence type="ECO:0000313" key="3">
    <source>
        <dbReference type="EMBL" id="KAG0280917.1"/>
    </source>
</evidence>
<dbReference type="InterPro" id="IPR000717">
    <property type="entry name" value="PCI_dom"/>
</dbReference>
<comment type="caution">
    <text evidence="3">The sequence shown here is derived from an EMBL/GenBank/DDBJ whole genome shotgun (WGS) entry which is preliminary data.</text>
</comment>
<protein>
    <recommendedName>
        <fullName evidence="2">PCI domain-containing protein</fullName>
    </recommendedName>
</protein>
<feature type="compositionally biased region" description="Polar residues" evidence="1">
    <location>
        <begin position="64"/>
        <end position="73"/>
    </location>
</feature>
<feature type="compositionally biased region" description="Basic and acidic residues" evidence="1">
    <location>
        <begin position="257"/>
        <end position="276"/>
    </location>
</feature>
<dbReference type="Proteomes" id="UP001194580">
    <property type="component" value="Unassembled WGS sequence"/>
</dbReference>
<dbReference type="PANTHER" id="PTHR12436:SF4">
    <property type="entry name" value="LEUKOCYTE RECEPTOR CLUSTER MEMBER 8"/>
    <property type="match status" value="1"/>
</dbReference>
<sequence>MANPTQSDPSAEQAAALYAEQYQQYTQQVQAYQAWLAANPGYQPPAQASPVPSPSTTAPDYSAYYQQYGNQPGTAAPAQSQQPQQAQSAEEYAQQYAAYYAQLGYAVPTSSSAPPVTGVPAAAAAPYNGHAAYQDYYAQQVHQPYSYPASVPGAQAPQHQYPGYQNSAPGTQPASAAPSALTAYPYSSHQQQPHPAYSSPSYSNQGPPGQNGNYSKPYPGQNSSHSGYQSGYQGKQNWHNKSNHQQPFDNQAFQKQKHLEAEQRQKRAREEQDKVHIQQKLHTTTLNDEGYTGTNGASMSKITLEKPAYLSVKSKKVKPLTTNALEIKDASGTTGNGSGSESWPQSLKDYVQRVFETIADEERDVAQRELRDLVSKYHVEGTLWDIEWDKMVVPKKYKTKKDKEKEKASRKLSESPEPTTAGEEERRRREKRMRRFEDDKPQVVTKRAKPVYTAPVFNSDVIDWDEYTIVGTSTQLEKNYLRLTSAPDPATVRPVRILQKTLDLLKEKWRQDQNYAYICDQFKSVRQDLTVQRIKSEFTVTVYEIHARIALEKGDLGEYNQCQTQLKQLYEYNLQGHVMEFTAYRILYLLHTRNPSDIIAMLASLTPSQKHDPAVKHALKVRTALASSNYHALFKLYVTAPNMGGYLMDQFVERERVEAMKMICKAYRPNIEVSFLVSTLGFGDELECMGFLKTIGVVPFLNQDSGPGKKRFQFLDTKAAHPYVLEAGKKYQTVDIKGQI</sequence>
<reference evidence="3" key="1">
    <citation type="journal article" date="2020" name="Fungal Divers.">
        <title>Resolving the Mortierellaceae phylogeny through synthesis of multi-gene phylogenetics and phylogenomics.</title>
        <authorList>
            <person name="Vandepol N."/>
            <person name="Liber J."/>
            <person name="Desiro A."/>
            <person name="Na H."/>
            <person name="Kennedy M."/>
            <person name="Barry K."/>
            <person name="Grigoriev I.V."/>
            <person name="Miller A.N."/>
            <person name="O'Donnell K."/>
            <person name="Stajich J.E."/>
            <person name="Bonito G."/>
        </authorList>
    </citation>
    <scope>NUCLEOTIDE SEQUENCE</scope>
    <source>
        <strain evidence="3">NRRL 28262</strain>
    </source>
</reference>
<feature type="region of interest" description="Disordered" evidence="1">
    <location>
        <begin position="397"/>
        <end position="440"/>
    </location>
</feature>
<feature type="compositionally biased region" description="Low complexity" evidence="1">
    <location>
        <begin position="75"/>
        <end position="91"/>
    </location>
</feature>
<dbReference type="PROSITE" id="PS50250">
    <property type="entry name" value="PCI"/>
    <property type="match status" value="1"/>
</dbReference>
<organism evidence="3 4">
    <name type="scientific">Linnemannia exigua</name>
    <dbReference type="NCBI Taxonomy" id="604196"/>
    <lineage>
        <taxon>Eukaryota</taxon>
        <taxon>Fungi</taxon>
        <taxon>Fungi incertae sedis</taxon>
        <taxon>Mucoromycota</taxon>
        <taxon>Mortierellomycotina</taxon>
        <taxon>Mortierellomycetes</taxon>
        <taxon>Mortierellales</taxon>
        <taxon>Mortierellaceae</taxon>
        <taxon>Linnemannia</taxon>
    </lineage>
</organism>
<keyword evidence="4" id="KW-1185">Reference proteome</keyword>
<dbReference type="GO" id="GO:0005634">
    <property type="term" value="C:nucleus"/>
    <property type="evidence" value="ECO:0007669"/>
    <property type="project" value="TreeGrafter"/>
</dbReference>
<feature type="region of interest" description="Disordered" evidence="1">
    <location>
        <begin position="148"/>
        <end position="294"/>
    </location>
</feature>
<evidence type="ECO:0000259" key="2">
    <source>
        <dbReference type="PROSITE" id="PS50250"/>
    </source>
</evidence>
<dbReference type="InterPro" id="IPR005062">
    <property type="entry name" value="SAC3/GANP/THP3_conserved"/>
</dbReference>
<evidence type="ECO:0000313" key="4">
    <source>
        <dbReference type="Proteomes" id="UP001194580"/>
    </source>
</evidence>
<feature type="domain" description="PCI" evidence="2">
    <location>
        <begin position="555"/>
        <end position="725"/>
    </location>
</feature>
<dbReference type="EMBL" id="JAAAIL010000040">
    <property type="protein sequence ID" value="KAG0280917.1"/>
    <property type="molecule type" value="Genomic_DNA"/>
</dbReference>
<feature type="compositionally biased region" description="Polar residues" evidence="1">
    <location>
        <begin position="163"/>
        <end position="174"/>
    </location>
</feature>
<dbReference type="AlphaFoldDB" id="A0AAD4H9T7"/>
<feature type="compositionally biased region" description="Low complexity" evidence="1">
    <location>
        <begin position="220"/>
        <end position="237"/>
    </location>
</feature>
<name>A0AAD4H9T7_9FUNG</name>
<dbReference type="InterPro" id="IPR045107">
    <property type="entry name" value="SAC3/GANP/THP3"/>
</dbReference>
<proteinExistence type="predicted"/>
<dbReference type="Pfam" id="PF03399">
    <property type="entry name" value="SAC3_GANP"/>
    <property type="match status" value="1"/>
</dbReference>
<feature type="compositionally biased region" description="Basic and acidic residues" evidence="1">
    <location>
        <begin position="401"/>
        <end position="414"/>
    </location>
</feature>
<accession>A0AAD4H9T7</accession>
<dbReference type="PANTHER" id="PTHR12436">
    <property type="entry name" value="80 KDA MCM3-ASSOCIATED PROTEIN"/>
    <property type="match status" value="1"/>
</dbReference>
<gene>
    <name evidence="3" type="ORF">BGZ95_007952</name>
</gene>
<feature type="region of interest" description="Disordered" evidence="1">
    <location>
        <begin position="43"/>
        <end position="91"/>
    </location>
</feature>
<feature type="compositionally biased region" description="Polar residues" evidence="1">
    <location>
        <begin position="239"/>
        <end position="254"/>
    </location>
</feature>
<feature type="compositionally biased region" description="Polar residues" evidence="1">
    <location>
        <begin position="280"/>
        <end position="294"/>
    </location>
</feature>
<dbReference type="Gene3D" id="1.25.40.990">
    <property type="match status" value="1"/>
</dbReference>
<feature type="compositionally biased region" description="Low complexity" evidence="1">
    <location>
        <begin position="44"/>
        <end position="59"/>
    </location>
</feature>